<proteinExistence type="predicted"/>
<accession>A0A4Y2AA16</accession>
<dbReference type="InterPro" id="IPR012337">
    <property type="entry name" value="RNaseH-like_sf"/>
</dbReference>
<dbReference type="SUPFAM" id="SSF53098">
    <property type="entry name" value="Ribonuclease H-like"/>
    <property type="match status" value="1"/>
</dbReference>
<evidence type="ECO:0000259" key="1">
    <source>
        <dbReference type="Pfam" id="PF00075"/>
    </source>
</evidence>
<gene>
    <name evidence="2" type="ORF">AVEN_155067_1</name>
</gene>
<dbReference type="InterPro" id="IPR002156">
    <property type="entry name" value="RNaseH_domain"/>
</dbReference>
<protein>
    <recommendedName>
        <fullName evidence="1">RNase H type-1 domain-containing protein</fullName>
    </recommendedName>
</protein>
<dbReference type="Proteomes" id="UP000499080">
    <property type="component" value="Unassembled WGS sequence"/>
</dbReference>
<dbReference type="InterPro" id="IPR036397">
    <property type="entry name" value="RNaseH_sf"/>
</dbReference>
<reference evidence="2 3" key="1">
    <citation type="journal article" date="2019" name="Sci. Rep.">
        <title>Orb-weaving spider Araneus ventricosus genome elucidates the spidroin gene catalogue.</title>
        <authorList>
            <person name="Kono N."/>
            <person name="Nakamura H."/>
            <person name="Ohtoshi R."/>
            <person name="Moran D.A.P."/>
            <person name="Shinohara A."/>
            <person name="Yoshida Y."/>
            <person name="Fujiwara M."/>
            <person name="Mori M."/>
            <person name="Tomita M."/>
            <person name="Arakawa K."/>
        </authorList>
    </citation>
    <scope>NUCLEOTIDE SEQUENCE [LARGE SCALE GENOMIC DNA]</scope>
</reference>
<dbReference type="Gene3D" id="3.30.420.10">
    <property type="entry name" value="Ribonuclease H-like superfamily/Ribonuclease H"/>
    <property type="match status" value="1"/>
</dbReference>
<evidence type="ECO:0000313" key="2">
    <source>
        <dbReference type="EMBL" id="GBL75774.1"/>
    </source>
</evidence>
<dbReference type="EMBL" id="BGPR01000008">
    <property type="protein sequence ID" value="GBL75774.1"/>
    <property type="molecule type" value="Genomic_DNA"/>
</dbReference>
<evidence type="ECO:0000313" key="3">
    <source>
        <dbReference type="Proteomes" id="UP000499080"/>
    </source>
</evidence>
<dbReference type="AlphaFoldDB" id="A0A4Y2AA16"/>
<sequence>MEQLRPLNTVFQAELLAIREACLWASKTNQQFKVWSDGESSLHSTASIDTKSPISEQTQEILLKFTNIKLGWITADVGFSGGNEMADEHAKKATQERTPTYIPVPRSHIKSLLQK</sequence>
<feature type="domain" description="RNase H type-1" evidence="1">
    <location>
        <begin position="7"/>
        <end position="94"/>
    </location>
</feature>
<keyword evidence="3" id="KW-1185">Reference proteome</keyword>
<name>A0A4Y2AA16_ARAVE</name>
<comment type="caution">
    <text evidence="2">The sequence shown here is derived from an EMBL/GenBank/DDBJ whole genome shotgun (WGS) entry which is preliminary data.</text>
</comment>
<dbReference type="GO" id="GO:0004523">
    <property type="term" value="F:RNA-DNA hybrid ribonuclease activity"/>
    <property type="evidence" value="ECO:0007669"/>
    <property type="project" value="InterPro"/>
</dbReference>
<organism evidence="2 3">
    <name type="scientific">Araneus ventricosus</name>
    <name type="common">Orbweaver spider</name>
    <name type="synonym">Epeira ventricosa</name>
    <dbReference type="NCBI Taxonomy" id="182803"/>
    <lineage>
        <taxon>Eukaryota</taxon>
        <taxon>Metazoa</taxon>
        <taxon>Ecdysozoa</taxon>
        <taxon>Arthropoda</taxon>
        <taxon>Chelicerata</taxon>
        <taxon>Arachnida</taxon>
        <taxon>Araneae</taxon>
        <taxon>Araneomorphae</taxon>
        <taxon>Entelegynae</taxon>
        <taxon>Araneoidea</taxon>
        <taxon>Araneidae</taxon>
        <taxon>Araneus</taxon>
    </lineage>
</organism>
<dbReference type="GO" id="GO:0003676">
    <property type="term" value="F:nucleic acid binding"/>
    <property type="evidence" value="ECO:0007669"/>
    <property type="project" value="InterPro"/>
</dbReference>
<dbReference type="Pfam" id="PF00075">
    <property type="entry name" value="RNase_H"/>
    <property type="match status" value="1"/>
</dbReference>